<reference evidence="3" key="1">
    <citation type="journal article" date="2022" name="G3 (Bethesda)">
        <title>High quality genome of the basidiomycete yeast Dioszegia hungarica PDD-24b-2 isolated from cloud water.</title>
        <authorList>
            <person name="Jarrige D."/>
            <person name="Haridas S."/>
            <person name="Bleykasten-Grosshans C."/>
            <person name="Joly M."/>
            <person name="Nadalig T."/>
            <person name="Sancelme M."/>
            <person name="Vuilleumier S."/>
            <person name="Grigoriev I.V."/>
            <person name="Amato P."/>
            <person name="Bringel F."/>
        </authorList>
    </citation>
    <scope>NUCLEOTIDE SEQUENCE</scope>
    <source>
        <strain evidence="3">PDD-24b-2</strain>
    </source>
</reference>
<organism evidence="3 4">
    <name type="scientific">Dioszegia hungarica</name>
    <dbReference type="NCBI Taxonomy" id="4972"/>
    <lineage>
        <taxon>Eukaryota</taxon>
        <taxon>Fungi</taxon>
        <taxon>Dikarya</taxon>
        <taxon>Basidiomycota</taxon>
        <taxon>Agaricomycotina</taxon>
        <taxon>Tremellomycetes</taxon>
        <taxon>Tremellales</taxon>
        <taxon>Bulleribasidiaceae</taxon>
        <taxon>Dioszegia</taxon>
    </lineage>
</organism>
<feature type="region of interest" description="Disordered" evidence="1">
    <location>
        <begin position="265"/>
        <end position="298"/>
    </location>
</feature>
<dbReference type="GeneID" id="77730853"/>
<proteinExistence type="predicted"/>
<name>A0AA38LT37_9TREE</name>
<keyword evidence="2" id="KW-0472">Membrane</keyword>
<keyword evidence="4" id="KW-1185">Reference proteome</keyword>
<protein>
    <submittedName>
        <fullName evidence="3">Uncharacterized protein</fullName>
    </submittedName>
</protein>
<evidence type="ECO:0000256" key="1">
    <source>
        <dbReference type="SAM" id="MobiDB-lite"/>
    </source>
</evidence>
<accession>A0AA38LT37</accession>
<dbReference type="EMBL" id="JAKWFO010000016">
    <property type="protein sequence ID" value="KAI9632011.1"/>
    <property type="molecule type" value="Genomic_DNA"/>
</dbReference>
<evidence type="ECO:0000313" key="3">
    <source>
        <dbReference type="EMBL" id="KAI9632011.1"/>
    </source>
</evidence>
<comment type="caution">
    <text evidence="3">The sequence shown here is derived from an EMBL/GenBank/DDBJ whole genome shotgun (WGS) entry which is preliminary data.</text>
</comment>
<keyword evidence="2" id="KW-1133">Transmembrane helix</keyword>
<sequence>MGPRDTFNFDEAQYETKLRDPSTSTRALIRKHRQKVMLKTSNKVVTFTGLAAALPTAGITLIGSSYAARQWDVLDQQKDLIEAELRRRGEPVPRERDRDIAAGMTLGAVSFAGTMVLPGVMDAAAGVGMNSITAANSFASTAAMPASDMLTMAHGALQGVQATIDNQSANFTGATADWTTTDCAAVPNAAAISAGASIGIHGITAVEAMALNMALQKSGEAVFKPPGAKKGQMAVDQAAKAVMELADADARVGQIKQRRGAYTPVDMNTTTRGTSVGHVKSPETTRRGIRAPSDSTGTVQPSRRRMVFILLSLLLGVLFCLWIDRFRGE</sequence>
<dbReference type="AlphaFoldDB" id="A0AA38LT37"/>
<feature type="transmembrane region" description="Helical" evidence="2">
    <location>
        <begin position="306"/>
        <end position="323"/>
    </location>
</feature>
<gene>
    <name evidence="3" type="ORF">MKK02DRAFT_41653</name>
</gene>
<evidence type="ECO:0000313" key="4">
    <source>
        <dbReference type="Proteomes" id="UP001164286"/>
    </source>
</evidence>
<keyword evidence="2" id="KW-0812">Transmembrane</keyword>
<dbReference type="Proteomes" id="UP001164286">
    <property type="component" value="Unassembled WGS sequence"/>
</dbReference>
<dbReference type="RefSeq" id="XP_052941788.1">
    <property type="nucleotide sequence ID" value="XM_053091648.1"/>
</dbReference>
<evidence type="ECO:0000256" key="2">
    <source>
        <dbReference type="SAM" id="Phobius"/>
    </source>
</evidence>